<feature type="site" description="Raises pKa of active site His" evidence="17">
    <location>
        <position position="140"/>
    </location>
</feature>
<evidence type="ECO:0000259" key="18">
    <source>
        <dbReference type="Pfam" id="PF00551"/>
    </source>
</evidence>
<dbReference type="EC" id="2.1.2.13" evidence="17"/>
<dbReference type="Pfam" id="PF00551">
    <property type="entry name" value="Formyl_trans_N"/>
    <property type="match status" value="1"/>
</dbReference>
<dbReference type="InterPro" id="IPR005793">
    <property type="entry name" value="Formyl_trans_C"/>
</dbReference>
<dbReference type="SUPFAM" id="SSF51735">
    <property type="entry name" value="NAD(P)-binding Rossmann-fold domains"/>
    <property type="match status" value="1"/>
</dbReference>
<evidence type="ECO:0000256" key="16">
    <source>
        <dbReference type="ARBA" id="ARBA00063233"/>
    </source>
</evidence>
<dbReference type="FunFam" id="3.40.50.720:FF:000197">
    <property type="entry name" value="Bifunctional polymyxin resistance protein ArnA"/>
    <property type="match status" value="1"/>
</dbReference>
<keyword evidence="4 17" id="KW-0808">Transferase</keyword>
<feature type="binding site" evidence="17">
    <location>
        <position position="347"/>
    </location>
    <ligand>
        <name>NAD(+)</name>
        <dbReference type="ChEBI" id="CHEBI:57540"/>
    </ligand>
</feature>
<dbReference type="CDD" id="cd08702">
    <property type="entry name" value="Arna_FMT_C"/>
    <property type="match status" value="1"/>
</dbReference>
<feature type="domain" description="Formyl transferase N-terminal" evidence="18">
    <location>
        <begin position="44"/>
        <end position="177"/>
    </location>
</feature>
<evidence type="ECO:0000256" key="5">
    <source>
        <dbReference type="ARBA" id="ARBA00022985"/>
    </source>
</evidence>
<dbReference type="Pfam" id="PF01370">
    <property type="entry name" value="Epimerase"/>
    <property type="match status" value="1"/>
</dbReference>
<feature type="binding site" evidence="17">
    <location>
        <position position="613"/>
    </location>
    <ligand>
        <name>UDP-alpha-D-glucuronate</name>
        <dbReference type="ChEBI" id="CHEBI:58052"/>
    </ligand>
</feature>
<sequence>MKTIVFAYHDMGCAGITALLNAGFEISAIFTHADSSGENNFFGSVARLAAEQGIPVYAPEDANHPLWVDRIKTMAPDYIFSFYYRNLLNDNILSSARLGAFNLHGSLLPKYRGRAPLNWALVNGEKETGVTLHRMVKRADAGDIVAQQRVAIEEQDNALTLHRKLVTCASQVLEQALPAMKRGEIAATPQDHSQATVVGRRTPEDGRIKWEQPAQTINNLVRAVTDPWPGAFAFAGTVKFVVWKGRVHADAPAAKPGTVLSVEPFLIACGEGALEVVTGQSENGVYMNGTQLAQSLGMVPGALLYSQPVAAVKRRTRVLILGVNGFIGNHLTERLLQDDNFEVYGLDIGSDAISRFLDQPRFHFVEGDISIHSEWIEYHIKKCDVVLPLVAIATPIEYTRNPLRVFELDFEENLKIIRDCVKYKKRIIFPSTSEVYGMCTDKHFDEDHSNLVVGPINKQRWIYSVSKQLLDRVIWAYGEKEGLRFTLFRPFNWMGPRLDNLNAARIGSSRAITQLILNLVEGSPIKLIDGGAQKRCFTDIRDGIEALFRIIENKGNNCDGQIVNIGNPDNEASIKELAERLLASFERHPLRDRFPPFAGFREVESSSYYGKGYQDVEHRKPAIKNARRLLDWTPTVEMDTTIDNTLDFFLRTVELQDKP</sequence>
<keyword evidence="10 17" id="KW-0511">Multifunctional enzyme</keyword>
<feature type="binding site" evidence="17">
    <location>
        <position position="492"/>
    </location>
    <ligand>
        <name>UDP-alpha-D-glucuronate</name>
        <dbReference type="ChEBI" id="CHEBI:58052"/>
    </ligand>
</feature>
<keyword evidence="3 17" id="KW-0441">Lipid A biosynthesis</keyword>
<feature type="binding site" evidence="17">
    <location>
        <begin position="526"/>
        <end position="535"/>
    </location>
    <ligand>
        <name>UDP-alpha-D-glucuronate</name>
        <dbReference type="ChEBI" id="CHEBI:58052"/>
    </ligand>
</feature>
<comment type="subunit">
    <text evidence="16 17">Homohexamer, formed by a dimer of trimers.</text>
</comment>
<dbReference type="GO" id="GO:0099619">
    <property type="term" value="F:UDP-4-amino-4-deoxy-L-arabinose formyltransferase activity"/>
    <property type="evidence" value="ECO:0007669"/>
    <property type="project" value="UniProtKB-EC"/>
</dbReference>
<evidence type="ECO:0000256" key="11">
    <source>
        <dbReference type="ARBA" id="ARBA00059105"/>
    </source>
</evidence>
<evidence type="ECO:0000256" key="17">
    <source>
        <dbReference type="HAMAP-Rule" id="MF_01166"/>
    </source>
</evidence>
<dbReference type="PANTHER" id="PTHR43245">
    <property type="entry name" value="BIFUNCTIONAL POLYMYXIN RESISTANCE PROTEIN ARNA"/>
    <property type="match status" value="1"/>
</dbReference>
<feature type="region of interest" description="Formyltransferase ArnAFT" evidence="17">
    <location>
        <begin position="1"/>
        <end position="304"/>
    </location>
</feature>
<dbReference type="GO" id="GO:0099618">
    <property type="term" value="F:UDP-glucuronate dehydrogenase activity"/>
    <property type="evidence" value="ECO:0007669"/>
    <property type="project" value="UniProtKB-EC"/>
</dbReference>
<dbReference type="EMBL" id="JTJJ01000057">
    <property type="protein sequence ID" value="KHJ67114.1"/>
    <property type="molecule type" value="Genomic_DNA"/>
</dbReference>
<evidence type="ECO:0000256" key="8">
    <source>
        <dbReference type="ARBA" id="ARBA00023098"/>
    </source>
</evidence>
<dbReference type="EC" id="1.1.1.305" evidence="17"/>
<dbReference type="AlphaFoldDB" id="A0A0B1R3B0"/>
<dbReference type="HAMAP" id="MF_01166">
    <property type="entry name" value="ArnA"/>
    <property type="match status" value="1"/>
</dbReference>
<feature type="binding site" evidence="17">
    <location>
        <begin position="432"/>
        <end position="433"/>
    </location>
    <ligand>
        <name>UDP-alpha-D-glucuronate</name>
        <dbReference type="ChEBI" id="CHEBI:58052"/>
    </ligand>
</feature>
<evidence type="ECO:0000256" key="15">
    <source>
        <dbReference type="ARBA" id="ARBA00061216"/>
    </source>
</evidence>
<comment type="caution">
    <text evidence="21">The sequence shown here is derived from an EMBL/GenBank/DDBJ whole genome shotgun (WGS) entry which is preliminary data.</text>
</comment>
<comment type="pathway">
    <text evidence="12 17">Nucleotide-sugar biosynthesis; UDP-4-deoxy-4-formamido-beta-L-arabinose biosynthesis; UDP-4-deoxy-4-formamido-beta-L-arabinose from UDP-alpha-D-glucuronate: step 3/3.</text>
</comment>
<evidence type="ECO:0000256" key="10">
    <source>
        <dbReference type="ARBA" id="ARBA00023268"/>
    </source>
</evidence>
<feature type="binding site" evidence="17">
    <location>
        <position position="393"/>
    </location>
    <ligand>
        <name>UDP-alpha-D-glucuronate</name>
        <dbReference type="ChEBI" id="CHEBI:58052"/>
    </ligand>
</feature>
<dbReference type="PIRSF" id="PIRSF036506">
    <property type="entry name" value="Bifun_polymyxin_resist_ArnA"/>
    <property type="match status" value="1"/>
</dbReference>
<feature type="binding site" evidence="17">
    <location>
        <position position="398"/>
    </location>
    <ligand>
        <name>UDP-alpha-D-glucuronate</name>
        <dbReference type="ChEBI" id="CHEBI:58052"/>
    </ligand>
</feature>
<dbReference type="GO" id="GO:0009245">
    <property type="term" value="P:lipid A biosynthetic process"/>
    <property type="evidence" value="ECO:0007669"/>
    <property type="project" value="UniProtKB-KW"/>
</dbReference>
<dbReference type="NCBIfam" id="NF005998">
    <property type="entry name" value="PRK08125.1"/>
    <property type="match status" value="1"/>
</dbReference>
<dbReference type="Gene3D" id="3.40.50.720">
    <property type="entry name" value="NAD(P)-binding Rossmann-like Domain"/>
    <property type="match status" value="1"/>
</dbReference>
<dbReference type="InterPro" id="IPR001509">
    <property type="entry name" value="Epimerase_deHydtase"/>
</dbReference>
<dbReference type="GO" id="GO:0016831">
    <property type="term" value="F:carboxy-lyase activity"/>
    <property type="evidence" value="ECO:0007669"/>
    <property type="project" value="InterPro"/>
</dbReference>
<evidence type="ECO:0000256" key="12">
    <source>
        <dbReference type="ARBA" id="ARBA00060566"/>
    </source>
</evidence>
<evidence type="ECO:0000256" key="7">
    <source>
        <dbReference type="ARBA" id="ARBA00023027"/>
    </source>
</evidence>
<evidence type="ECO:0000256" key="14">
    <source>
        <dbReference type="ARBA" id="ARBA00060910"/>
    </source>
</evidence>
<dbReference type="InterPro" id="IPR002376">
    <property type="entry name" value="Formyl_transf_N"/>
</dbReference>
<evidence type="ECO:0000256" key="1">
    <source>
        <dbReference type="ARBA" id="ARBA00004756"/>
    </source>
</evidence>
<dbReference type="UniPathway" id="UPA00032">
    <property type="reaction ID" value="UER00492"/>
</dbReference>
<feature type="site" description="Transition state stabilizer" evidence="17">
    <location>
        <position position="102"/>
    </location>
</feature>
<dbReference type="SUPFAM" id="SSF50486">
    <property type="entry name" value="FMT C-terminal domain-like"/>
    <property type="match status" value="1"/>
</dbReference>
<dbReference type="InterPro" id="IPR036477">
    <property type="entry name" value="Formyl_transf_N_sf"/>
</dbReference>
<comment type="function">
    <text evidence="11 17">Bifunctional enzyme that catalyzes the oxidative decarboxylation of UDP-glucuronic acid (UDP-GlcUA) to UDP-4-keto-arabinose (UDP-Ara4O) and the addition of a formyl group to UDP-4-amino-4-deoxy-L-arabinose (UDP-L-Ara4N) to form UDP-L-4-formamido-arabinose (UDP-L-Ara4FN). The modified arabinose is attached to lipid A and is required for resistance to polymyxin and cationic antimicrobial peptides.</text>
</comment>
<feature type="active site" description="Proton donor; for formyltransferase activity" evidence="17">
    <location>
        <position position="104"/>
    </location>
</feature>
<evidence type="ECO:0000259" key="20">
    <source>
        <dbReference type="Pfam" id="PF02911"/>
    </source>
</evidence>
<dbReference type="InterPro" id="IPR021168">
    <property type="entry name" value="Bifun_polymyxin_resist_ArnA"/>
</dbReference>
<dbReference type="Gene3D" id="3.40.50.12230">
    <property type="match status" value="1"/>
</dbReference>
<evidence type="ECO:0000313" key="21">
    <source>
        <dbReference type="EMBL" id="KHJ67114.1"/>
    </source>
</evidence>
<feature type="binding site" evidence="17">
    <location>
        <position position="114"/>
    </location>
    <ligand>
        <name>(6R)-10-formyltetrahydrofolate</name>
        <dbReference type="ChEBI" id="CHEBI:195366"/>
    </ligand>
</feature>
<evidence type="ECO:0000256" key="6">
    <source>
        <dbReference type="ARBA" id="ARBA00023002"/>
    </source>
</evidence>
<keyword evidence="8 17" id="KW-0443">Lipid metabolism</keyword>
<organism evidence="21 22">
    <name type="scientific">Pantoea rodasii</name>
    <dbReference type="NCBI Taxonomy" id="1076549"/>
    <lineage>
        <taxon>Bacteria</taxon>
        <taxon>Pseudomonadati</taxon>
        <taxon>Pseudomonadota</taxon>
        <taxon>Gammaproteobacteria</taxon>
        <taxon>Enterobacterales</taxon>
        <taxon>Erwiniaceae</taxon>
        <taxon>Pantoea</taxon>
    </lineage>
</organism>
<comment type="catalytic activity">
    <reaction evidence="17">
        <text>UDP-4-amino-4-deoxy-beta-L-arabinose + (6R)-10-formyltetrahydrofolate = UDP-4-deoxy-4-formamido-beta-L-arabinose + (6S)-5,6,7,8-tetrahydrofolate + H(+)</text>
        <dbReference type="Rhea" id="RHEA:24706"/>
        <dbReference type="ChEBI" id="CHEBI:15378"/>
        <dbReference type="ChEBI" id="CHEBI:57453"/>
        <dbReference type="ChEBI" id="CHEBI:58708"/>
        <dbReference type="ChEBI" id="CHEBI:58709"/>
        <dbReference type="ChEBI" id="CHEBI:195366"/>
        <dbReference type="EC" id="2.1.2.13"/>
    </reaction>
</comment>
<dbReference type="RefSeq" id="WP_039332926.1">
    <property type="nucleotide sequence ID" value="NZ_JTJJ01000057.1"/>
</dbReference>
<dbReference type="Proteomes" id="UP000030853">
    <property type="component" value="Unassembled WGS sequence"/>
</dbReference>
<dbReference type="GO" id="GO:0009103">
    <property type="term" value="P:lipopolysaccharide biosynthetic process"/>
    <property type="evidence" value="ECO:0007669"/>
    <property type="project" value="UniProtKB-UniRule"/>
</dbReference>
<comment type="pathway">
    <text evidence="1 17">Bacterial outer membrane biogenesis; lipopolysaccharide biosynthesis.</text>
</comment>
<name>A0A0B1R3B0_9GAMM</name>
<feature type="binding site" evidence="17">
    <location>
        <begin position="136"/>
        <end position="140"/>
    </location>
    <ligand>
        <name>(6R)-10-formyltetrahydrofolate</name>
        <dbReference type="ChEBI" id="CHEBI:195366"/>
    </ligand>
</feature>
<feature type="active site" description="Proton donor; for decarboxylase activity" evidence="17">
    <location>
        <position position="619"/>
    </location>
</feature>
<keyword evidence="5 17" id="KW-0448">Lipopolysaccharide biosynthesis</keyword>
<protein>
    <recommendedName>
        <fullName evidence="17">Bifunctional polymyxin resistance protein ArnA</fullName>
    </recommendedName>
    <domain>
        <recommendedName>
            <fullName evidence="17">UDP-4-amino-4-deoxy-L-arabinose formyltransferase</fullName>
            <ecNumber evidence="17">2.1.2.13</ecNumber>
        </recommendedName>
        <alternativeName>
            <fullName evidence="17">ArnAFT</fullName>
        </alternativeName>
        <alternativeName>
            <fullName evidence="17">UDP-L-Ara4N formyltransferase</fullName>
        </alternativeName>
    </domain>
    <domain>
        <recommendedName>
            <fullName evidence="17">UDP-glucuronic acid oxidase, UDP-4-keto-hexauronic acid decarboxylating</fullName>
            <ecNumber evidence="17">1.1.1.305</ecNumber>
        </recommendedName>
        <alternativeName>
            <fullName evidence="17">ArnADH</fullName>
        </alternativeName>
        <alternativeName>
            <fullName evidence="17">UDP-GlcUA decarboxylase</fullName>
        </alternativeName>
        <alternativeName>
            <fullName evidence="17">UDP-glucuronic acid dehydrogenase</fullName>
        </alternativeName>
    </domain>
</protein>
<dbReference type="NCBIfam" id="NF008872">
    <property type="entry name" value="PRK11908.1"/>
    <property type="match status" value="1"/>
</dbReference>
<feature type="active site" description="Proton acceptor; for decarboxylase activity" evidence="17">
    <location>
        <position position="434"/>
    </location>
</feature>
<evidence type="ECO:0000256" key="2">
    <source>
        <dbReference type="ARBA" id="ARBA00022516"/>
    </source>
</evidence>
<dbReference type="Pfam" id="PF02911">
    <property type="entry name" value="Formyl_trans_C"/>
    <property type="match status" value="1"/>
</dbReference>
<evidence type="ECO:0000259" key="19">
    <source>
        <dbReference type="Pfam" id="PF01370"/>
    </source>
</evidence>
<comment type="similarity">
    <text evidence="14 17">In the C-terminal section; belongs to the NAD(P)-dependent epimerase/dehydratase family. UDP-glucuronic acid decarboxylase subfamily.</text>
</comment>
<evidence type="ECO:0000256" key="4">
    <source>
        <dbReference type="ARBA" id="ARBA00022679"/>
    </source>
</evidence>
<dbReference type="SUPFAM" id="SSF53328">
    <property type="entry name" value="Formyltransferase"/>
    <property type="match status" value="1"/>
</dbReference>
<evidence type="ECO:0000256" key="9">
    <source>
        <dbReference type="ARBA" id="ARBA00023251"/>
    </source>
</evidence>
<evidence type="ECO:0000256" key="13">
    <source>
        <dbReference type="ARBA" id="ARBA00060576"/>
    </source>
</evidence>
<feature type="domain" description="NAD-dependent epimerase/dehydratase" evidence="19">
    <location>
        <begin position="318"/>
        <end position="566"/>
    </location>
</feature>
<reference evidence="21 22" key="1">
    <citation type="submission" date="2014-11" db="EMBL/GenBank/DDBJ databases">
        <title>Genome sequencing of Pantoea rodasii ND03.</title>
        <authorList>
            <person name="Muhamad Yunos N.Y."/>
            <person name="Chan K.-G."/>
        </authorList>
    </citation>
    <scope>NUCLEOTIDE SEQUENCE [LARGE SCALE GENOMIC DNA]</scope>
    <source>
        <strain evidence="21 22">ND03</strain>
    </source>
</reference>
<evidence type="ECO:0000256" key="3">
    <source>
        <dbReference type="ARBA" id="ARBA00022556"/>
    </source>
</evidence>
<comment type="similarity">
    <text evidence="15 17">In the N-terminal section; belongs to the Fmt family. UDP-L-Ara4N formyltransferase subfamily.</text>
</comment>
<accession>A0A0B1R3B0</accession>
<dbReference type="InterPro" id="IPR050177">
    <property type="entry name" value="Lipid_A_modif_metabolic_enz"/>
</dbReference>
<dbReference type="InterPro" id="IPR011034">
    <property type="entry name" value="Formyl_transferase-like_C_sf"/>
</dbReference>
<feature type="binding site" evidence="17">
    <location>
        <begin position="368"/>
        <end position="369"/>
    </location>
    <ligand>
        <name>NAD(+)</name>
        <dbReference type="ChEBI" id="CHEBI:57540"/>
    </ligand>
</feature>
<dbReference type="CDD" id="cd05257">
    <property type="entry name" value="Arna_like_SDR_e"/>
    <property type="match status" value="1"/>
</dbReference>
<gene>
    <name evidence="17" type="primary">arnA</name>
    <name evidence="21" type="ORF">QU24_15915</name>
</gene>
<comment type="caution">
    <text evidence="17">Lacks conserved residue(s) required for the propagation of feature annotation.</text>
</comment>
<comment type="catalytic activity">
    <reaction evidence="17">
        <text>UDP-alpha-D-glucuronate + NAD(+) = UDP-beta-L-threo-pentopyranos-4-ulose + CO2 + NADH</text>
        <dbReference type="Rhea" id="RHEA:24702"/>
        <dbReference type="ChEBI" id="CHEBI:16526"/>
        <dbReference type="ChEBI" id="CHEBI:57540"/>
        <dbReference type="ChEBI" id="CHEBI:57945"/>
        <dbReference type="ChEBI" id="CHEBI:58052"/>
        <dbReference type="ChEBI" id="CHEBI:58710"/>
        <dbReference type="EC" id="1.1.1.305"/>
    </reaction>
</comment>
<dbReference type="NCBIfam" id="NF005414">
    <property type="entry name" value="PRK06988.1"/>
    <property type="match status" value="1"/>
</dbReference>
<feature type="binding site" evidence="17">
    <location>
        <position position="460"/>
    </location>
    <ligand>
        <name>UDP-alpha-D-glucuronate</name>
        <dbReference type="ChEBI" id="CHEBI:58052"/>
    </ligand>
</feature>
<evidence type="ECO:0000313" key="22">
    <source>
        <dbReference type="Proteomes" id="UP000030853"/>
    </source>
</evidence>
<proteinExistence type="inferred from homology"/>
<dbReference type="GO" id="GO:0046677">
    <property type="term" value="P:response to antibiotic"/>
    <property type="evidence" value="ECO:0007669"/>
    <property type="project" value="UniProtKB-KW"/>
</dbReference>
<feature type="region of interest" description="Dehydrogenase ArnADH" evidence="17">
    <location>
        <begin position="314"/>
        <end position="659"/>
    </location>
</feature>
<dbReference type="PANTHER" id="PTHR43245:SF13">
    <property type="entry name" value="UDP-D-APIOSE_UDP-D-XYLOSE SYNTHASE 2"/>
    <property type="match status" value="1"/>
</dbReference>
<keyword evidence="6 17" id="KW-0560">Oxidoreductase</keyword>
<dbReference type="UniPathway" id="UPA00030"/>
<keyword evidence="7 17" id="KW-0520">NAD</keyword>
<feature type="domain" description="Formyl transferase C-terminal" evidence="20">
    <location>
        <begin position="202"/>
        <end position="295"/>
    </location>
</feature>
<keyword evidence="9 17" id="KW-0046">Antibiotic resistance</keyword>
<dbReference type="GO" id="GO:0016020">
    <property type="term" value="C:membrane"/>
    <property type="evidence" value="ECO:0007669"/>
    <property type="project" value="GOC"/>
</dbReference>
<keyword evidence="2 17" id="KW-0444">Lipid biosynthesis</keyword>
<comment type="pathway">
    <text evidence="13 17">Nucleotide-sugar biosynthesis; UDP-4-deoxy-4-formamido-beta-L-arabinose biosynthesis; UDP-4-deoxy-4-formamido-beta-L-arabinose from UDP-alpha-D-glucuronate: step 1/3.</text>
</comment>
<dbReference type="InterPro" id="IPR045869">
    <property type="entry name" value="Arna-like_SDR_e"/>
</dbReference>
<dbReference type="InterPro" id="IPR036291">
    <property type="entry name" value="NAD(P)-bd_dom_sf"/>
</dbReference>